<proteinExistence type="predicted"/>
<reference evidence="1 2" key="1">
    <citation type="journal article" date="2023" name="Commun. Biol.">
        <title>Genome analysis of Parmales, the sister group of diatoms, reveals the evolutionary specialization of diatoms from phago-mixotrophs to photoautotrophs.</title>
        <authorList>
            <person name="Ban H."/>
            <person name="Sato S."/>
            <person name="Yoshikawa S."/>
            <person name="Yamada K."/>
            <person name="Nakamura Y."/>
            <person name="Ichinomiya M."/>
            <person name="Sato N."/>
            <person name="Blanc-Mathieu R."/>
            <person name="Endo H."/>
            <person name="Kuwata A."/>
            <person name="Ogata H."/>
        </authorList>
    </citation>
    <scope>NUCLEOTIDE SEQUENCE [LARGE SCALE GENOMIC DNA]</scope>
</reference>
<comment type="caution">
    <text evidence="1">The sequence shown here is derived from an EMBL/GenBank/DDBJ whole genome shotgun (WGS) entry which is preliminary data.</text>
</comment>
<accession>A0ABQ6NDF9</accession>
<gene>
    <name evidence="1" type="ORF">TeGR_g5312</name>
</gene>
<dbReference type="EMBL" id="BRYB01006379">
    <property type="protein sequence ID" value="GMI56184.1"/>
    <property type="molecule type" value="Genomic_DNA"/>
</dbReference>
<evidence type="ECO:0000313" key="2">
    <source>
        <dbReference type="Proteomes" id="UP001165060"/>
    </source>
</evidence>
<keyword evidence="2" id="KW-1185">Reference proteome</keyword>
<sequence>MNSGCAVVDVPLFNALCHSGDFCMADSSQITCPLPASVSGEAAGCIYKPHDENLQSSYPDIQRESAKRQQFLTEWGAAGAWDCSRNHWVVANGGEGGNFKAVRPWSGAWGGRTGIVTVGDSVSENVFTGLGLIASDYKMSKWRHDRNDAVLPDHPWLSHVCCGECSCGGNWDAAANNVVSAVDRAFAAGAGEAEEVVLAFRVSLHNSLNVERMVESTQVWIDLLEPLSKEKKISLLHIDMHGHGAKKLLKYLPNQGTELLRQYAADTLAGLKIPPTMELFTFDPLSLVQGAECKAKQQEGDEPACEGAECMAVEEAKRDCSEACGGAYESPDGTHLSLTTQVTVGRLIIEAFGI</sequence>
<protein>
    <submittedName>
        <fullName evidence="1">Uncharacterized protein</fullName>
    </submittedName>
</protein>
<name>A0ABQ6NDF9_9STRA</name>
<organism evidence="1 2">
    <name type="scientific">Tetraparma gracilis</name>
    <dbReference type="NCBI Taxonomy" id="2962635"/>
    <lineage>
        <taxon>Eukaryota</taxon>
        <taxon>Sar</taxon>
        <taxon>Stramenopiles</taxon>
        <taxon>Ochrophyta</taxon>
        <taxon>Bolidophyceae</taxon>
        <taxon>Parmales</taxon>
        <taxon>Triparmaceae</taxon>
        <taxon>Tetraparma</taxon>
    </lineage>
</organism>
<dbReference type="Proteomes" id="UP001165060">
    <property type="component" value="Unassembled WGS sequence"/>
</dbReference>
<evidence type="ECO:0000313" key="1">
    <source>
        <dbReference type="EMBL" id="GMI56184.1"/>
    </source>
</evidence>